<keyword evidence="3" id="KW-0539">Nucleus</keyword>
<protein>
    <submittedName>
        <fullName evidence="6">Suppressor of glycerol defect</fullName>
    </submittedName>
</protein>
<dbReference type="GO" id="GO:0005730">
    <property type="term" value="C:nucleolus"/>
    <property type="evidence" value="ECO:0007669"/>
    <property type="project" value="UniProtKB-SubCell"/>
</dbReference>
<dbReference type="InterPro" id="IPR016024">
    <property type="entry name" value="ARM-type_fold"/>
</dbReference>
<feature type="domain" description="MI" evidence="5">
    <location>
        <begin position="644"/>
        <end position="777"/>
    </location>
</feature>
<dbReference type="Gene3D" id="1.25.40.180">
    <property type="match status" value="1"/>
</dbReference>
<feature type="compositionally biased region" description="Polar residues" evidence="4">
    <location>
        <begin position="14"/>
        <end position="31"/>
    </location>
</feature>
<dbReference type="InterPro" id="IPR003891">
    <property type="entry name" value="Initiation_fac_eIF4g_MI"/>
</dbReference>
<dbReference type="Pfam" id="PF02847">
    <property type="entry name" value="MA3"/>
    <property type="match status" value="1"/>
</dbReference>
<feature type="region of interest" description="Disordered" evidence="4">
    <location>
        <begin position="1"/>
        <end position="113"/>
    </location>
</feature>
<feature type="compositionally biased region" description="Acidic residues" evidence="4">
    <location>
        <begin position="79"/>
        <end position="91"/>
    </location>
</feature>
<feature type="compositionally biased region" description="Acidic residues" evidence="4">
    <location>
        <begin position="226"/>
        <end position="281"/>
    </location>
</feature>
<accession>A0AAV9VLR2</accession>
<evidence type="ECO:0000256" key="4">
    <source>
        <dbReference type="SAM" id="MobiDB-lite"/>
    </source>
</evidence>
<dbReference type="SUPFAM" id="SSF48371">
    <property type="entry name" value="ARM repeat"/>
    <property type="match status" value="1"/>
</dbReference>
<dbReference type="GO" id="GO:0042274">
    <property type="term" value="P:ribosomal small subunit biogenesis"/>
    <property type="evidence" value="ECO:0007669"/>
    <property type="project" value="TreeGrafter"/>
</dbReference>
<comment type="similarity">
    <text evidence="2">Belongs to the CWC22 family.</text>
</comment>
<feature type="compositionally biased region" description="Basic and acidic residues" evidence="4">
    <location>
        <begin position="209"/>
        <end position="222"/>
    </location>
</feature>
<gene>
    <name evidence="6" type="primary">SGD1</name>
    <name evidence="6" type="ORF">TWF730_000493</name>
</gene>
<comment type="subcellular location">
    <subcellularLocation>
        <location evidence="1">Nucleus</location>
        <location evidence="1">Nucleolus</location>
    </subcellularLocation>
</comment>
<dbReference type="InterPro" id="IPR003890">
    <property type="entry name" value="MIF4G-like_typ-3"/>
</dbReference>
<dbReference type="Proteomes" id="UP001373714">
    <property type="component" value="Unassembled WGS sequence"/>
</dbReference>
<evidence type="ECO:0000256" key="2">
    <source>
        <dbReference type="ARBA" id="ARBA00006856"/>
    </source>
</evidence>
<name>A0AAV9VLR2_9PEZI</name>
<dbReference type="Pfam" id="PF02854">
    <property type="entry name" value="MIF4G"/>
    <property type="match status" value="1"/>
</dbReference>
<dbReference type="SMART" id="SM00543">
    <property type="entry name" value="MIF4G"/>
    <property type="match status" value="1"/>
</dbReference>
<evidence type="ECO:0000313" key="6">
    <source>
        <dbReference type="EMBL" id="KAK6363046.1"/>
    </source>
</evidence>
<feature type="compositionally biased region" description="Basic residues" evidence="4">
    <location>
        <begin position="32"/>
        <end position="44"/>
    </location>
</feature>
<feature type="compositionally biased region" description="Polar residues" evidence="4">
    <location>
        <begin position="94"/>
        <end position="111"/>
    </location>
</feature>
<dbReference type="InterPro" id="IPR050781">
    <property type="entry name" value="CWC22_splicing_factor"/>
</dbReference>
<feature type="compositionally biased region" description="Basic and acidic residues" evidence="4">
    <location>
        <begin position="193"/>
        <end position="202"/>
    </location>
</feature>
<dbReference type="PROSITE" id="PS51366">
    <property type="entry name" value="MI"/>
    <property type="match status" value="1"/>
</dbReference>
<evidence type="ECO:0000313" key="7">
    <source>
        <dbReference type="Proteomes" id="UP001373714"/>
    </source>
</evidence>
<evidence type="ECO:0000256" key="1">
    <source>
        <dbReference type="ARBA" id="ARBA00004604"/>
    </source>
</evidence>
<keyword evidence="7" id="KW-1185">Reference proteome</keyword>
<feature type="compositionally biased region" description="Low complexity" evidence="4">
    <location>
        <begin position="54"/>
        <end position="70"/>
    </location>
</feature>
<dbReference type="EMBL" id="JAVHNS010000001">
    <property type="protein sequence ID" value="KAK6363046.1"/>
    <property type="molecule type" value="Genomic_DNA"/>
</dbReference>
<comment type="caution">
    <text evidence="6">The sequence shown here is derived from an EMBL/GenBank/DDBJ whole genome shotgun (WGS) entry which is preliminary data.</text>
</comment>
<evidence type="ECO:0000256" key="3">
    <source>
        <dbReference type="ARBA" id="ARBA00023242"/>
    </source>
</evidence>
<sequence length="876" mass="98552">MRGIQPRLPKSILDQIQDSGSKTSGSRQSLKNTRKQGRKERRKQQRLDKKQARHNSNGNGNGNNSNHYNNTRYSHQVDDSSDSITSEDEPEPSYTTKKPTVQPSKSKTTPNVALKTVADGITSAKKVEAAKKAEAPKPAVRKAVAEKLDEDDAEIAALEKKLNIKGKKLPSAFKEDNLDWLLDGFDSEDEELEKDRQYLAEKRGKKRKRGEEKEKEGQDKSMSESGSEDFSDSDSDEDMLGDSDTSGFEDEDEGSEDIDMEDAEDDWSGFPSEGDEDEGGGDPEASRQPAPRPSKPDPTKPAIAADQPAKYIPPAQRRKLTELPTDDMLRKKIQGQVNRLTEQSMLQIVKSIEELYREYPRQSVTSTLTTLVLASVSNEVNTRETFFTLYGGFIAALYRILGTDFGAHFVQNLVEDFDKSYGEAVKLGDDPAVASTNSSKKQVNDLVSLLAELYNFGVIGSSLIFDLIRICVSEVAELNAELLLRIVKSSGPQLRQDDPSALKDIVSMLNASVAKVGTDKLSTRFKFMIETLTNLKNNKARKSNDASIVASEAIVRMKKTLGTLNSRSLRASEPLRPSLKDIRDVETKGKWWLVGASWRNNMLEDSESKTNNDGKDDAVSVTSDFEDDVTNYLQLAREQRMNTDIRRAIFVAIMSAEDYTDAREKLFKLRLKRNQEREIPHVLLHCCGNEAQYNPYYTLIAQQLCTQHSIRMTFQFSLWEVFRKMGEEDEMNRGESNIMDDDDEGMPLRKIVNLAKLYGYLVAHGSLSLMILKTLQLVSVQPNTKNFLEIFFITIFSQIRERYPKSSSKRESRVRELFRATAENPSLARGLEYFLKKHVAGSDITNGKKEKESVKRGCEVAEEVLRRVILDGAEES</sequence>
<dbReference type="PANTHER" id="PTHR18034:SF4">
    <property type="entry name" value="NUCLEOLAR MIF4G DOMAIN-CONTAINING PROTEIN 1"/>
    <property type="match status" value="1"/>
</dbReference>
<reference evidence="6 7" key="1">
    <citation type="submission" date="2019-10" db="EMBL/GenBank/DDBJ databases">
        <authorList>
            <person name="Palmer J.M."/>
        </authorList>
    </citation>
    <scope>NUCLEOTIDE SEQUENCE [LARGE SCALE GENOMIC DNA]</scope>
    <source>
        <strain evidence="6 7">TWF730</strain>
    </source>
</reference>
<dbReference type="GO" id="GO:0003723">
    <property type="term" value="F:RNA binding"/>
    <property type="evidence" value="ECO:0007669"/>
    <property type="project" value="InterPro"/>
</dbReference>
<dbReference type="SMART" id="SM00544">
    <property type="entry name" value="MA3"/>
    <property type="match status" value="1"/>
</dbReference>
<proteinExistence type="inferred from homology"/>
<evidence type="ECO:0000259" key="5">
    <source>
        <dbReference type="PROSITE" id="PS51366"/>
    </source>
</evidence>
<organism evidence="6 7">
    <name type="scientific">Orbilia blumenaviensis</name>
    <dbReference type="NCBI Taxonomy" id="1796055"/>
    <lineage>
        <taxon>Eukaryota</taxon>
        <taxon>Fungi</taxon>
        <taxon>Dikarya</taxon>
        <taxon>Ascomycota</taxon>
        <taxon>Pezizomycotina</taxon>
        <taxon>Orbiliomycetes</taxon>
        <taxon>Orbiliales</taxon>
        <taxon>Orbiliaceae</taxon>
        <taxon>Orbilia</taxon>
    </lineage>
</organism>
<dbReference type="AlphaFoldDB" id="A0AAV9VLR2"/>
<dbReference type="PANTHER" id="PTHR18034">
    <property type="entry name" value="CELL CYCLE CONTROL PROTEIN CWF22-RELATED"/>
    <property type="match status" value="1"/>
</dbReference>
<feature type="region of interest" description="Disordered" evidence="4">
    <location>
        <begin position="184"/>
        <end position="324"/>
    </location>
</feature>